<evidence type="ECO:0000313" key="3">
    <source>
        <dbReference type="Proteomes" id="UP000561459"/>
    </source>
</evidence>
<keyword evidence="2" id="KW-0808">Transferase</keyword>
<dbReference type="EC" id="2.7.7.7" evidence="2"/>
<dbReference type="InterPro" id="IPR005122">
    <property type="entry name" value="Uracil-DNA_glycosylase-like"/>
</dbReference>
<gene>
    <name evidence="2" type="ORF">GGR39_002674</name>
</gene>
<organism evidence="2 3">
    <name type="scientific">Novosphingobium fluoreni</name>
    <dbReference type="NCBI Taxonomy" id="1391222"/>
    <lineage>
        <taxon>Bacteria</taxon>
        <taxon>Pseudomonadati</taxon>
        <taxon>Pseudomonadota</taxon>
        <taxon>Alphaproteobacteria</taxon>
        <taxon>Sphingomonadales</taxon>
        <taxon>Sphingomonadaceae</taxon>
        <taxon>Novosphingobium</taxon>
    </lineage>
</organism>
<proteinExistence type="predicted"/>
<dbReference type="RefSeq" id="WP_183617559.1">
    <property type="nucleotide sequence ID" value="NZ_JACIDY010000007.1"/>
</dbReference>
<dbReference type="Proteomes" id="UP000561459">
    <property type="component" value="Unassembled WGS sequence"/>
</dbReference>
<accession>A0A7W6C7H9</accession>
<feature type="domain" description="Uracil-DNA glycosylase-like" evidence="1">
    <location>
        <begin position="101"/>
        <end position="194"/>
    </location>
</feature>
<dbReference type="GO" id="GO:0003887">
    <property type="term" value="F:DNA-directed DNA polymerase activity"/>
    <property type="evidence" value="ECO:0007669"/>
    <property type="project" value="UniProtKB-EC"/>
</dbReference>
<dbReference type="Pfam" id="PF03167">
    <property type="entry name" value="UDG"/>
    <property type="match status" value="1"/>
</dbReference>
<reference evidence="2 3" key="1">
    <citation type="submission" date="2020-08" db="EMBL/GenBank/DDBJ databases">
        <title>Genomic Encyclopedia of Type Strains, Phase IV (KMG-IV): sequencing the most valuable type-strain genomes for metagenomic binning, comparative biology and taxonomic classification.</title>
        <authorList>
            <person name="Goeker M."/>
        </authorList>
    </citation>
    <scope>NUCLEOTIDE SEQUENCE [LARGE SCALE GENOMIC DNA]</scope>
    <source>
        <strain evidence="2 3">DSM 27568</strain>
    </source>
</reference>
<protein>
    <submittedName>
        <fullName evidence="2">DNA polymerase</fullName>
        <ecNumber evidence="2">2.7.7.7</ecNumber>
    </submittedName>
</protein>
<comment type="caution">
    <text evidence="2">The sequence shown here is derived from an EMBL/GenBank/DDBJ whole genome shotgun (WGS) entry which is preliminary data.</text>
</comment>
<dbReference type="InterPro" id="IPR036895">
    <property type="entry name" value="Uracil-DNA_glycosylase-like_sf"/>
</dbReference>
<dbReference type="Gene3D" id="3.40.470.10">
    <property type="entry name" value="Uracil-DNA glycosylase-like domain"/>
    <property type="match status" value="1"/>
</dbReference>
<dbReference type="AlphaFoldDB" id="A0A7W6C7H9"/>
<dbReference type="SUPFAM" id="SSF52141">
    <property type="entry name" value="Uracil-DNA glycosylase-like"/>
    <property type="match status" value="1"/>
</dbReference>
<evidence type="ECO:0000313" key="2">
    <source>
        <dbReference type="EMBL" id="MBB3941006.1"/>
    </source>
</evidence>
<dbReference type="EMBL" id="JACIDY010000007">
    <property type="protein sequence ID" value="MBB3941006.1"/>
    <property type="molecule type" value="Genomic_DNA"/>
</dbReference>
<sequence>MTRGTNPDCTEMFAAAMAWWRDAGLTSALDDDPHVWLAPHDPAKTPGASAPRQIKPVMPAVAPAIAEEPTPLPDNLKAFQAWWMTARELDGGRCVGRVPPRGVASPDVMIIACEPEAEDRERLLSGPEGLMIASFLKAGGISDDQVYVASALPCHSPGTEWSAISQGAIASALRHHVALVAPKRIIAIGGVILPLLGHGSPQAAAVSLSFNHQDATIPLLGLRRIPAPQAQARWKALVWRAWLDWTA</sequence>
<keyword evidence="2" id="KW-0548">Nucleotidyltransferase</keyword>
<evidence type="ECO:0000259" key="1">
    <source>
        <dbReference type="Pfam" id="PF03167"/>
    </source>
</evidence>
<keyword evidence="3" id="KW-1185">Reference proteome</keyword>
<name>A0A7W6C7H9_9SPHN</name>